<dbReference type="EMBL" id="BARW01031608">
    <property type="protein sequence ID" value="GAJ04403.1"/>
    <property type="molecule type" value="Genomic_DNA"/>
</dbReference>
<evidence type="ECO:0000313" key="2">
    <source>
        <dbReference type="EMBL" id="GAJ04403.1"/>
    </source>
</evidence>
<gene>
    <name evidence="2" type="ORF">S12H4_50236</name>
</gene>
<feature type="transmembrane region" description="Helical" evidence="1">
    <location>
        <begin position="41"/>
        <end position="67"/>
    </location>
</feature>
<comment type="caution">
    <text evidence="2">The sequence shown here is derived from an EMBL/GenBank/DDBJ whole genome shotgun (WGS) entry which is preliminary data.</text>
</comment>
<evidence type="ECO:0000256" key="1">
    <source>
        <dbReference type="SAM" id="Phobius"/>
    </source>
</evidence>
<accession>X1TGG0</accession>
<sequence length="101" mass="11540">MLETSETQENNEDATPDNELQAYLEQEIFVEPKRKVTWRSFIRISGFTITFVSLALISMIIGLIMYYGFSGVMVQNAGFWIIFVGVGLFLISVIFGFERVD</sequence>
<keyword evidence="1" id="KW-1133">Transmembrane helix</keyword>
<name>X1TGG0_9ZZZZ</name>
<reference evidence="2" key="1">
    <citation type="journal article" date="2014" name="Front. Microbiol.">
        <title>High frequency of phylogenetically diverse reductive dehalogenase-homologous genes in deep subseafloor sedimentary metagenomes.</title>
        <authorList>
            <person name="Kawai M."/>
            <person name="Futagami T."/>
            <person name="Toyoda A."/>
            <person name="Takaki Y."/>
            <person name="Nishi S."/>
            <person name="Hori S."/>
            <person name="Arai W."/>
            <person name="Tsubouchi T."/>
            <person name="Morono Y."/>
            <person name="Uchiyama I."/>
            <person name="Ito T."/>
            <person name="Fujiyama A."/>
            <person name="Inagaki F."/>
            <person name="Takami H."/>
        </authorList>
    </citation>
    <scope>NUCLEOTIDE SEQUENCE</scope>
    <source>
        <strain evidence="2">Expedition CK06-06</strain>
    </source>
</reference>
<proteinExistence type="predicted"/>
<organism evidence="2">
    <name type="scientific">marine sediment metagenome</name>
    <dbReference type="NCBI Taxonomy" id="412755"/>
    <lineage>
        <taxon>unclassified sequences</taxon>
        <taxon>metagenomes</taxon>
        <taxon>ecological metagenomes</taxon>
    </lineage>
</organism>
<dbReference type="AlphaFoldDB" id="X1TGG0"/>
<feature type="transmembrane region" description="Helical" evidence="1">
    <location>
        <begin position="79"/>
        <end position="97"/>
    </location>
</feature>
<keyword evidence="1" id="KW-0812">Transmembrane</keyword>
<protein>
    <submittedName>
        <fullName evidence="2">Uncharacterized protein</fullName>
    </submittedName>
</protein>
<keyword evidence="1" id="KW-0472">Membrane</keyword>